<keyword evidence="5 17" id="KW-0812">Transmembrane</keyword>
<proteinExistence type="predicted"/>
<evidence type="ECO:0000256" key="3">
    <source>
        <dbReference type="ARBA" id="ARBA00022475"/>
    </source>
</evidence>
<evidence type="ECO:0000256" key="11">
    <source>
        <dbReference type="ARBA" id="ARBA00023319"/>
    </source>
</evidence>
<dbReference type="CDD" id="cd05716">
    <property type="entry name" value="IgV_pIgR_like"/>
    <property type="match status" value="3"/>
</dbReference>
<evidence type="ECO:0000256" key="8">
    <source>
        <dbReference type="ARBA" id="ARBA00023136"/>
    </source>
</evidence>
<dbReference type="InterPro" id="IPR036179">
    <property type="entry name" value="Ig-like_dom_sf"/>
</dbReference>
<comment type="function">
    <text evidence="12">Mediates selective transcytosis of polymeric IgA and IgM across mucosal epithelial cells. Binds polymeric IgA and IgM at the basolateral surface of epithelial cells. The complex is then transported across the cell to be secreted at the apical surface. During this process, a cleavage occurs that separates the extracellular (known as the secretory component) from the transmembrane segment.</text>
</comment>
<evidence type="ECO:0000256" key="12">
    <source>
        <dbReference type="ARBA" id="ARBA00049599"/>
    </source>
</evidence>
<feature type="domain" description="Ig-like" evidence="19">
    <location>
        <begin position="24"/>
        <end position="134"/>
    </location>
</feature>
<evidence type="ECO:0000256" key="14">
    <source>
        <dbReference type="ARBA" id="ARBA00049678"/>
    </source>
</evidence>
<sequence>MTFLAFLFLLAVLPAGSARSWHLPKAAISSPVFGPRQVHGVLGGSATLKCFYPPTPMNRHDRKYWCKQRGSRCVTVVATDYVAPSYQGRISLTDHPEAENFQINISKLGLEDNGTFQCGLGVNGRGLSHTVTLNVTAAPPVPEAAELFYVKLRSTWTVSCSFGQDAAAMRRYLCKKEKEGCRNIIDSYTNIDLDFEGRVLLTFEEPPGSFSVTVTQMDWEDTGLYYCGAGEYGKEGNSKELDVFVYEDKNFPQLKTRITGKNGSSATFECLYNPLKESSTRIWCKWRSNGCDKIIDNTGYVKYNYEGRVAMFENPKNKTVTIILNQLRASDEGFYWCMSNELKEQQSSTELKVVEGEPALMGEKEVEARVGSRLHLNCSYPCQYYSYEKYWCRWNDTGCIMLPAWDQGLPGPGATCDTSTKTVVLSFDPLRKEDEGWYWCGVKRSGAFGETMAVRLRVSAGSDAKHSPELLDVDSSRESGAAPPGGAYSDAEVRKGAAPGSSDERHGSNTLALVLGPLAGLILIVVTAFAIVKYRQLKRSDLVSVGSYRTNISMSDFESVRDFSTSNSAKESQETPMGGDEFTTTTLDTLDSAADTTKAKRSSKEDADLAYSTFLATSGRIAQGSAGGDSTVLDVSPP</sequence>
<evidence type="ECO:0000256" key="9">
    <source>
        <dbReference type="ARBA" id="ARBA00023157"/>
    </source>
</evidence>
<organism evidence="20 21">
    <name type="scientific">Thryothorus ludovicianus</name>
    <name type="common">Carolina wren</name>
    <name type="synonym">Sylvia ludoviciana</name>
    <dbReference type="NCBI Taxonomy" id="74200"/>
    <lineage>
        <taxon>Eukaryota</taxon>
        <taxon>Metazoa</taxon>
        <taxon>Chordata</taxon>
        <taxon>Craniata</taxon>
        <taxon>Vertebrata</taxon>
        <taxon>Euteleostomi</taxon>
        <taxon>Archelosauria</taxon>
        <taxon>Archosauria</taxon>
        <taxon>Dinosauria</taxon>
        <taxon>Saurischia</taxon>
        <taxon>Theropoda</taxon>
        <taxon>Coelurosauria</taxon>
        <taxon>Aves</taxon>
        <taxon>Neognathae</taxon>
        <taxon>Neoaves</taxon>
        <taxon>Telluraves</taxon>
        <taxon>Australaves</taxon>
        <taxon>Passeriformes</taxon>
        <taxon>Certhiidae</taxon>
        <taxon>Troglodytinae</taxon>
        <taxon>Thryothorus</taxon>
    </lineage>
</organism>
<keyword evidence="8 17" id="KW-0472">Membrane</keyword>
<evidence type="ECO:0000256" key="7">
    <source>
        <dbReference type="ARBA" id="ARBA00022989"/>
    </source>
</evidence>
<keyword evidence="3" id="KW-1003">Cell membrane</keyword>
<comment type="caution">
    <text evidence="20">The sequence shown here is derived from an EMBL/GenBank/DDBJ whole genome shotgun (WGS) entry which is preliminary data.</text>
</comment>
<dbReference type="AlphaFoldDB" id="A0A7K7YEK3"/>
<dbReference type="Proteomes" id="UP000558509">
    <property type="component" value="Unassembled WGS sequence"/>
</dbReference>
<feature type="region of interest" description="Disordered" evidence="16">
    <location>
        <begin position="466"/>
        <end position="507"/>
    </location>
</feature>
<comment type="subunit">
    <text evidence="14">Interacts (mainly via CDR1-like domain) with dimeric IgA. Interacts (mainly via CDR2-like domain) with pentameric IgM.</text>
</comment>
<evidence type="ECO:0000256" key="4">
    <source>
        <dbReference type="ARBA" id="ARBA00022525"/>
    </source>
</evidence>
<evidence type="ECO:0000313" key="21">
    <source>
        <dbReference type="Proteomes" id="UP000558509"/>
    </source>
</evidence>
<evidence type="ECO:0000313" key="20">
    <source>
        <dbReference type="EMBL" id="NXA76396.1"/>
    </source>
</evidence>
<accession>A0A7K7YEK3</accession>
<keyword evidence="7 17" id="KW-1133">Transmembrane helix</keyword>
<evidence type="ECO:0000256" key="13">
    <source>
        <dbReference type="ARBA" id="ARBA00049604"/>
    </source>
</evidence>
<keyword evidence="6 18" id="KW-0732">Signal</keyword>
<evidence type="ECO:0000256" key="15">
    <source>
        <dbReference type="ARBA" id="ARBA00049745"/>
    </source>
</evidence>
<evidence type="ECO:0000256" key="1">
    <source>
        <dbReference type="ARBA" id="ARBA00004251"/>
    </source>
</evidence>
<dbReference type="InterPro" id="IPR007110">
    <property type="entry name" value="Ig-like_dom"/>
</dbReference>
<gene>
    <name evidence="20" type="primary">Pigr</name>
    <name evidence="20" type="ORF">THRLUD_R01067</name>
</gene>
<dbReference type="GO" id="GO:0004888">
    <property type="term" value="F:transmembrane signaling receptor activity"/>
    <property type="evidence" value="ECO:0007669"/>
    <property type="project" value="TreeGrafter"/>
</dbReference>
<evidence type="ECO:0000256" key="17">
    <source>
        <dbReference type="SAM" id="Phobius"/>
    </source>
</evidence>
<feature type="non-terminal residue" evidence="20">
    <location>
        <position position="638"/>
    </location>
</feature>
<keyword evidence="4" id="KW-0964">Secreted</keyword>
<keyword evidence="11" id="KW-0393">Immunoglobulin domain</keyword>
<dbReference type="SMART" id="SM00409">
    <property type="entry name" value="IG"/>
    <property type="match status" value="4"/>
</dbReference>
<dbReference type="InterPro" id="IPR013106">
    <property type="entry name" value="Ig_V-set"/>
</dbReference>
<evidence type="ECO:0000256" key="2">
    <source>
        <dbReference type="ARBA" id="ARBA00004613"/>
    </source>
</evidence>
<feature type="transmembrane region" description="Helical" evidence="17">
    <location>
        <begin position="511"/>
        <end position="532"/>
    </location>
</feature>
<dbReference type="GO" id="GO:0005576">
    <property type="term" value="C:extracellular region"/>
    <property type="evidence" value="ECO:0007669"/>
    <property type="project" value="UniProtKB-SubCell"/>
</dbReference>
<feature type="compositionally biased region" description="Basic and acidic residues" evidence="16">
    <location>
        <begin position="466"/>
        <end position="477"/>
    </location>
</feature>
<evidence type="ECO:0000256" key="18">
    <source>
        <dbReference type="SAM" id="SignalP"/>
    </source>
</evidence>
<feature type="chain" id="PRO_5029639757" description="Polymeric immunoglobulin receptor" evidence="18">
    <location>
        <begin position="19"/>
        <end position="638"/>
    </location>
</feature>
<dbReference type="PROSITE" id="PS50835">
    <property type="entry name" value="IG_LIKE"/>
    <property type="match status" value="2"/>
</dbReference>
<dbReference type="InterPro" id="IPR013783">
    <property type="entry name" value="Ig-like_fold"/>
</dbReference>
<dbReference type="SUPFAM" id="SSF48726">
    <property type="entry name" value="Immunoglobulin"/>
    <property type="match status" value="4"/>
</dbReference>
<dbReference type="Gene3D" id="2.60.40.10">
    <property type="entry name" value="Immunoglobulins"/>
    <property type="match status" value="4"/>
</dbReference>
<dbReference type="PANTHER" id="PTHR11860:SF82">
    <property type="entry name" value="POLYMERIC IMMUNOGLOBULIN RECEPTOR"/>
    <property type="match status" value="1"/>
</dbReference>
<evidence type="ECO:0000256" key="16">
    <source>
        <dbReference type="SAM" id="MobiDB-lite"/>
    </source>
</evidence>
<evidence type="ECO:0000256" key="5">
    <source>
        <dbReference type="ARBA" id="ARBA00022692"/>
    </source>
</evidence>
<dbReference type="PANTHER" id="PTHR11860">
    <property type="entry name" value="POLYMERIC-IMMUNOGLOBULIN RECEPTOR"/>
    <property type="match status" value="1"/>
</dbReference>
<comment type="subcellular location">
    <subcellularLocation>
        <location evidence="1">Cell membrane</location>
        <topology evidence="1">Single-pass type I membrane protein</topology>
    </subcellularLocation>
    <subcellularLocation>
        <location evidence="2">Secreted</location>
    </subcellularLocation>
</comment>
<keyword evidence="9" id="KW-1015">Disulfide bond</keyword>
<feature type="region of interest" description="Disordered" evidence="16">
    <location>
        <begin position="565"/>
        <end position="585"/>
    </location>
</feature>
<dbReference type="SMART" id="SM00406">
    <property type="entry name" value="IGv"/>
    <property type="match status" value="3"/>
</dbReference>
<protein>
    <recommendedName>
        <fullName evidence="15">Polymeric immunoglobulin receptor</fullName>
    </recommendedName>
</protein>
<evidence type="ECO:0000256" key="10">
    <source>
        <dbReference type="ARBA" id="ARBA00023180"/>
    </source>
</evidence>
<keyword evidence="21" id="KW-1185">Reference proteome</keyword>
<dbReference type="InterPro" id="IPR003599">
    <property type="entry name" value="Ig_sub"/>
</dbReference>
<feature type="non-terminal residue" evidence="20">
    <location>
        <position position="1"/>
    </location>
</feature>
<keyword evidence="10" id="KW-0325">Glycoprotein</keyword>
<dbReference type="Pfam" id="PF07686">
    <property type="entry name" value="V-set"/>
    <property type="match status" value="4"/>
</dbReference>
<dbReference type="EMBL" id="VZTB01007040">
    <property type="protein sequence ID" value="NXA76396.1"/>
    <property type="molecule type" value="Genomic_DNA"/>
</dbReference>
<dbReference type="GO" id="GO:0005886">
    <property type="term" value="C:plasma membrane"/>
    <property type="evidence" value="ECO:0007669"/>
    <property type="project" value="UniProtKB-SubCell"/>
</dbReference>
<dbReference type="InterPro" id="IPR050671">
    <property type="entry name" value="CD300_family_receptors"/>
</dbReference>
<feature type="domain" description="Ig-like" evidence="19">
    <location>
        <begin position="252"/>
        <end position="354"/>
    </location>
</feature>
<feature type="signal peptide" evidence="18">
    <location>
        <begin position="1"/>
        <end position="18"/>
    </location>
</feature>
<reference evidence="20 21" key="1">
    <citation type="submission" date="2019-09" db="EMBL/GenBank/DDBJ databases">
        <title>Bird 10,000 Genomes (B10K) Project - Family phase.</title>
        <authorList>
            <person name="Zhang G."/>
        </authorList>
    </citation>
    <scope>NUCLEOTIDE SEQUENCE [LARGE SCALE GENOMIC DNA]</scope>
    <source>
        <strain evidence="20">B10K-DU-001-68</strain>
        <tissue evidence="20">Muscle</tissue>
    </source>
</reference>
<evidence type="ECO:0000256" key="6">
    <source>
        <dbReference type="ARBA" id="ARBA00022729"/>
    </source>
</evidence>
<evidence type="ECO:0000259" key="19">
    <source>
        <dbReference type="PROSITE" id="PS50835"/>
    </source>
</evidence>
<comment type="function">
    <text evidence="13">Through its N-linked glycans ensures anchoring of secretory IgA (sIgA) molecules to mucus lining the epithelial surface to neutralize extracellular pathogens. On its own (free form) may act as a non-specific microbial scavenger to prevent pathogen interaction with epithelial cells.</text>
</comment>
<name>A0A7K7YEK3_THRLU</name>